<dbReference type="OrthoDB" id="396563at2"/>
<dbReference type="Proteomes" id="UP000006902">
    <property type="component" value="Chromosome"/>
</dbReference>
<dbReference type="RefSeq" id="WP_013022222.1">
    <property type="nucleotide sequence ID" value="NC_013948.1"/>
</dbReference>
<name>D3VRC8_MYCAA</name>
<dbReference type="NCBIfam" id="NF045931">
    <property type="entry name" value="LP_sig_MAG6090"/>
    <property type="match status" value="1"/>
</dbReference>
<evidence type="ECO:0000313" key="4">
    <source>
        <dbReference type="EMBL" id="CBH40875.1"/>
    </source>
</evidence>
<evidence type="ECO:0000256" key="3">
    <source>
        <dbReference type="SAM" id="SignalP"/>
    </source>
</evidence>
<dbReference type="KEGG" id="mal:MAGa6720"/>
<protein>
    <submittedName>
        <fullName evidence="4">Hypothetical product, predicted lipoprotein</fullName>
    </submittedName>
</protein>
<feature type="compositionally biased region" description="Basic and acidic residues" evidence="2">
    <location>
        <begin position="105"/>
        <end position="119"/>
    </location>
</feature>
<evidence type="ECO:0000256" key="2">
    <source>
        <dbReference type="SAM" id="MobiDB-lite"/>
    </source>
</evidence>
<reference evidence="5" key="1">
    <citation type="journal article" date="2010" name="BMC Genomics">
        <title>Comparative genomic and proteomic analyses of two Mycoplasma agalactiae strains: clues to the macro- and micro-events that are shaping mycoplasma diversity.</title>
        <authorList>
            <person name="Nouvel L.X."/>
            <person name="Sirand-Pugnet P."/>
            <person name="Marenda M.S."/>
            <person name="Sagne E."/>
            <person name="Barbe V."/>
            <person name="Mangenot S."/>
            <person name="Schenowitz C."/>
            <person name="Jacob D."/>
            <person name="Barre A."/>
            <person name="Claverol S."/>
            <person name="Blanchard A."/>
            <person name="Citti C."/>
        </authorList>
    </citation>
    <scope>NUCLEOTIDE SEQUENCE [LARGE SCALE GENOMIC DNA]</scope>
    <source>
        <strain evidence="5">5632</strain>
    </source>
</reference>
<dbReference type="PRINTS" id="PR01217">
    <property type="entry name" value="PRICHEXTENSN"/>
</dbReference>
<feature type="coiled-coil region" evidence="1">
    <location>
        <begin position="299"/>
        <end position="445"/>
    </location>
</feature>
<organism evidence="4 5">
    <name type="scientific">Mycoplasmopsis agalactiae</name>
    <name type="common">Mycoplasma agalactiae</name>
    <dbReference type="NCBI Taxonomy" id="2110"/>
    <lineage>
        <taxon>Bacteria</taxon>
        <taxon>Bacillati</taxon>
        <taxon>Mycoplasmatota</taxon>
        <taxon>Mycoplasmoidales</taxon>
        <taxon>Metamycoplasmataceae</taxon>
        <taxon>Mycoplasmopsis</taxon>
    </lineage>
</organism>
<dbReference type="AlphaFoldDB" id="D3VRC8"/>
<feature type="chain" id="PRO_5003051814" evidence="3">
    <location>
        <begin position="22"/>
        <end position="694"/>
    </location>
</feature>
<keyword evidence="3" id="KW-0732">Signal</keyword>
<evidence type="ECO:0000256" key="1">
    <source>
        <dbReference type="SAM" id="Coils"/>
    </source>
</evidence>
<feature type="region of interest" description="Disordered" evidence="2">
    <location>
        <begin position="28"/>
        <end position="125"/>
    </location>
</feature>
<feature type="signal peptide" evidence="3">
    <location>
        <begin position="1"/>
        <end position="21"/>
    </location>
</feature>
<feature type="coiled-coil region" evidence="1">
    <location>
        <begin position="553"/>
        <end position="667"/>
    </location>
</feature>
<sequence length="694" mass="79355">MKKKLLLSSGILALASPFISATCVVKNKSENDNPAASPAPNPVTPPTTEPVTPPNTPPNTPPTTEPVTPPDTPPSVQPAPNPITPPATNPVTPPNTQPSNPPANDKLEKEHDKKHEEASAKLTADLFSDANGRSVESIKSRIYRDSISGLDIDWNPRRDKEIEIASKIDNLIAIEDHNESSSESTLRLFDDTYTDAKNKAYTDAKNKALLEKAKRDVAESNDSVERNSRAIETGNWTGISKDEEEKLRKQLTDISESILNNDPDEWERKEEARITWENAFTKEPFWNDINNRDWVKEYKESLGRKNEPLTEKLKTLEDKNNKEISTKSIENEKYIALLKSDLNDHKTALEKQKQEVEKQLASTSSQLDNPGVKEKLEQINSAIEDLNELLRDSENELDSYEADINYYDWLVGYGKSLRAQKTATETELSKLKELLKKLKQQLESKIKPINDRFDKNSKEVENLLKTEKDTKASEFNKLKEIYKEIDDYDKYWMYTFSSPKESITDKFEEITRISDHIRVLKASINDLVKLRSVIKINKSNSIDEVKKLFSKPLADKEAAIEKLEKDFKTIEAEDERINVNISKINSQNEANKKERDLAKNDIENIDRALSELLYTSNIMSSELNKLCEDKKALESKSKEISEKLAKLEEKEELIKHLEEIYNDQIEELEEKAYDSEKYLNDQIKKTEQEISKLK</sequence>
<dbReference type="EMBL" id="FP671138">
    <property type="protein sequence ID" value="CBH40875.1"/>
    <property type="molecule type" value="Genomic_DNA"/>
</dbReference>
<accession>D3VRC8</accession>
<gene>
    <name evidence="4" type="ordered locus">MAGa6720</name>
</gene>
<proteinExistence type="predicted"/>
<evidence type="ECO:0000313" key="5">
    <source>
        <dbReference type="Proteomes" id="UP000006902"/>
    </source>
</evidence>
<keyword evidence="1" id="KW-0175">Coiled coil</keyword>
<dbReference type="NCBIfam" id="NF045950">
    <property type="entry name" value="MAG6090_repeat"/>
    <property type="match status" value="1"/>
</dbReference>
<keyword evidence="4" id="KW-0449">Lipoprotein</keyword>
<feature type="compositionally biased region" description="Pro residues" evidence="2">
    <location>
        <begin position="37"/>
        <end position="101"/>
    </location>
</feature>